<sequence>MNKIIMLLFAVLLLVGLTVSSPIPSDGLSEIAEEAMNPEMPETELLTREKREARRAFNRFLAPVFVAGVGK</sequence>
<name>A0AAW1ICQ5_POPJA</name>
<evidence type="ECO:0000256" key="1">
    <source>
        <dbReference type="SAM" id="SignalP"/>
    </source>
</evidence>
<dbReference type="EMBL" id="JASPKY010000655">
    <property type="protein sequence ID" value="KAK9687229.1"/>
    <property type="molecule type" value="Genomic_DNA"/>
</dbReference>
<organism evidence="2 3">
    <name type="scientific">Popillia japonica</name>
    <name type="common">Japanese beetle</name>
    <dbReference type="NCBI Taxonomy" id="7064"/>
    <lineage>
        <taxon>Eukaryota</taxon>
        <taxon>Metazoa</taxon>
        <taxon>Ecdysozoa</taxon>
        <taxon>Arthropoda</taxon>
        <taxon>Hexapoda</taxon>
        <taxon>Insecta</taxon>
        <taxon>Pterygota</taxon>
        <taxon>Neoptera</taxon>
        <taxon>Endopterygota</taxon>
        <taxon>Coleoptera</taxon>
        <taxon>Polyphaga</taxon>
        <taxon>Scarabaeiformia</taxon>
        <taxon>Scarabaeidae</taxon>
        <taxon>Rutelinae</taxon>
        <taxon>Popillia</taxon>
    </lineage>
</organism>
<reference evidence="2 3" key="1">
    <citation type="journal article" date="2024" name="BMC Genomics">
        <title>De novo assembly and annotation of Popillia japonica's genome with initial clues to its potential as an invasive pest.</title>
        <authorList>
            <person name="Cucini C."/>
            <person name="Boschi S."/>
            <person name="Funari R."/>
            <person name="Cardaioli E."/>
            <person name="Iannotti N."/>
            <person name="Marturano G."/>
            <person name="Paoli F."/>
            <person name="Bruttini M."/>
            <person name="Carapelli A."/>
            <person name="Frati F."/>
            <person name="Nardi F."/>
        </authorList>
    </citation>
    <scope>NUCLEOTIDE SEQUENCE [LARGE SCALE GENOMIC DNA]</scope>
    <source>
        <strain evidence="2">DMR45628</strain>
    </source>
</reference>
<gene>
    <name evidence="2" type="ORF">QE152_g36614</name>
</gene>
<evidence type="ECO:0000313" key="2">
    <source>
        <dbReference type="EMBL" id="KAK9687229.1"/>
    </source>
</evidence>
<comment type="caution">
    <text evidence="2">The sequence shown here is derived from an EMBL/GenBank/DDBJ whole genome shotgun (WGS) entry which is preliminary data.</text>
</comment>
<proteinExistence type="predicted"/>
<protein>
    <submittedName>
        <fullName evidence="2">Uncharacterized protein</fullName>
    </submittedName>
</protein>
<feature type="signal peptide" evidence="1">
    <location>
        <begin position="1"/>
        <end position="20"/>
    </location>
</feature>
<keyword evidence="3" id="KW-1185">Reference proteome</keyword>
<keyword evidence="1" id="KW-0732">Signal</keyword>
<feature type="chain" id="PRO_5043990808" evidence="1">
    <location>
        <begin position="21"/>
        <end position="71"/>
    </location>
</feature>
<accession>A0AAW1ICQ5</accession>
<evidence type="ECO:0000313" key="3">
    <source>
        <dbReference type="Proteomes" id="UP001458880"/>
    </source>
</evidence>
<dbReference type="AlphaFoldDB" id="A0AAW1ICQ5"/>
<dbReference type="Proteomes" id="UP001458880">
    <property type="component" value="Unassembled WGS sequence"/>
</dbReference>